<dbReference type="EMBL" id="AMZH03015894">
    <property type="protein sequence ID" value="RRT45348.1"/>
    <property type="molecule type" value="Genomic_DNA"/>
</dbReference>
<dbReference type="AlphaFoldDB" id="A0A426Y0N7"/>
<name>A0A426Y0N7_ENSVE</name>
<protein>
    <submittedName>
        <fullName evidence="1">Uncharacterized protein</fullName>
    </submittedName>
</protein>
<evidence type="ECO:0000313" key="2">
    <source>
        <dbReference type="Proteomes" id="UP000287651"/>
    </source>
</evidence>
<organism evidence="1 2">
    <name type="scientific">Ensete ventricosum</name>
    <name type="common">Abyssinian banana</name>
    <name type="synonym">Musa ensete</name>
    <dbReference type="NCBI Taxonomy" id="4639"/>
    <lineage>
        <taxon>Eukaryota</taxon>
        <taxon>Viridiplantae</taxon>
        <taxon>Streptophyta</taxon>
        <taxon>Embryophyta</taxon>
        <taxon>Tracheophyta</taxon>
        <taxon>Spermatophyta</taxon>
        <taxon>Magnoliopsida</taxon>
        <taxon>Liliopsida</taxon>
        <taxon>Zingiberales</taxon>
        <taxon>Musaceae</taxon>
        <taxon>Ensete</taxon>
    </lineage>
</organism>
<evidence type="ECO:0000313" key="1">
    <source>
        <dbReference type="EMBL" id="RRT45348.1"/>
    </source>
</evidence>
<comment type="caution">
    <text evidence="1">The sequence shown here is derived from an EMBL/GenBank/DDBJ whole genome shotgun (WGS) entry which is preliminary data.</text>
</comment>
<sequence>MSSSSGGMSRMDVKAIRALEVMRASYECDSIMTEQLLEHLQERYKSRANMSCMLLGPSSVLRFVPPSSANNVEQLYAVSWELARLALIPRVKGRPRGFLGRCRYLVESERHLLSDRR</sequence>
<proteinExistence type="predicted"/>
<gene>
    <name evidence="1" type="ORF">B296_00036610</name>
</gene>
<dbReference type="Proteomes" id="UP000287651">
    <property type="component" value="Unassembled WGS sequence"/>
</dbReference>
<accession>A0A426Y0N7</accession>
<reference evidence="1 2" key="1">
    <citation type="journal article" date="2014" name="Agronomy (Basel)">
        <title>A Draft Genome Sequence for Ensete ventricosum, the Drought-Tolerant Tree Against Hunger.</title>
        <authorList>
            <person name="Harrison J."/>
            <person name="Moore K.A."/>
            <person name="Paszkiewicz K."/>
            <person name="Jones T."/>
            <person name="Grant M."/>
            <person name="Ambacheew D."/>
            <person name="Muzemil S."/>
            <person name="Studholme D.J."/>
        </authorList>
    </citation>
    <scope>NUCLEOTIDE SEQUENCE [LARGE SCALE GENOMIC DNA]</scope>
</reference>